<evidence type="ECO:0000313" key="2">
    <source>
        <dbReference type="Proteomes" id="UP000000239"/>
    </source>
</evidence>
<organism evidence="1 2">
    <name type="scientific">Chromohalobacter israelensis (strain ATCC BAA-138 / DSM 3043 / CIP 106854 / NCIMB 13768 / 1H11)</name>
    <name type="common">Chromohalobacter salexigens</name>
    <dbReference type="NCBI Taxonomy" id="290398"/>
    <lineage>
        <taxon>Bacteria</taxon>
        <taxon>Pseudomonadati</taxon>
        <taxon>Pseudomonadota</taxon>
        <taxon>Gammaproteobacteria</taxon>
        <taxon>Oceanospirillales</taxon>
        <taxon>Halomonadaceae</taxon>
        <taxon>Chromohalobacter</taxon>
    </lineage>
</organism>
<evidence type="ECO:0000313" key="1">
    <source>
        <dbReference type="EMBL" id="ABE57945.1"/>
    </source>
</evidence>
<name>Q1R013_CHRI1</name>
<dbReference type="AlphaFoldDB" id="Q1R013"/>
<accession>Q1R013</accession>
<keyword evidence="2" id="KW-1185">Reference proteome</keyword>
<protein>
    <submittedName>
        <fullName evidence="1">Uncharacterized protein</fullName>
    </submittedName>
</protein>
<dbReference type="EMBL" id="CP000285">
    <property type="protein sequence ID" value="ABE57945.1"/>
    <property type="molecule type" value="Genomic_DNA"/>
</dbReference>
<dbReference type="HOGENOM" id="CLU_2463497_0_0_6"/>
<dbReference type="KEGG" id="csa:Csal_0583"/>
<sequence>MRLPVGLTTIGLFACSECFLTVTRQRRRGPSSRQIAPSILVSPSLPSGAGHGVRRREPISQCHFFAYPSRGDALMHECDEWKGFPGAL</sequence>
<dbReference type="STRING" id="290398.Csal_0583"/>
<gene>
    <name evidence="1" type="ordered locus">Csal_0583</name>
</gene>
<reference evidence="1 2" key="1">
    <citation type="journal article" date="2011" name="Stand. Genomic Sci.">
        <title>Complete genome sequence of the halophilic and highly halotolerant Chromohalobacter salexigens type strain (1H11(T)).</title>
        <authorList>
            <person name="Copeland A."/>
            <person name="O'Connor K."/>
            <person name="Lucas S."/>
            <person name="Lapidus A."/>
            <person name="Berry K.W."/>
            <person name="Detter J.C."/>
            <person name="Del Rio T.G."/>
            <person name="Hammon N."/>
            <person name="Dalin E."/>
            <person name="Tice H."/>
            <person name="Pitluck S."/>
            <person name="Bruce D."/>
            <person name="Goodwin L."/>
            <person name="Han C."/>
            <person name="Tapia R."/>
            <person name="Saunders E."/>
            <person name="Schmutz J."/>
            <person name="Brettin T."/>
            <person name="Larimer F."/>
            <person name="Land M."/>
            <person name="Hauser L."/>
            <person name="Vargas C."/>
            <person name="Nieto J.J."/>
            <person name="Kyrpides N.C."/>
            <person name="Ivanova N."/>
            <person name="Goker M."/>
            <person name="Klenk H.P."/>
            <person name="Csonka L.N."/>
            <person name="Woyke T."/>
        </authorList>
    </citation>
    <scope>NUCLEOTIDE SEQUENCE [LARGE SCALE GENOMIC DNA]</scope>
    <source>
        <strain evidence="2">ATCC BAA-138 / DSM 3043 / CIP 106854 / NCIMB 13768 / 1H11</strain>
    </source>
</reference>
<dbReference type="Proteomes" id="UP000000239">
    <property type="component" value="Chromosome"/>
</dbReference>
<dbReference type="PROSITE" id="PS51257">
    <property type="entry name" value="PROKAR_LIPOPROTEIN"/>
    <property type="match status" value="1"/>
</dbReference>
<proteinExistence type="predicted"/>